<gene>
    <name evidence="4" type="ORF">CSUI_001394</name>
</gene>
<reference evidence="4 5" key="1">
    <citation type="journal article" date="2017" name="Int. J. Parasitol.">
        <title>The genome of the protozoan parasite Cystoisospora suis and a reverse vaccinology approach to identify vaccine candidates.</title>
        <authorList>
            <person name="Palmieri N."/>
            <person name="Shrestha A."/>
            <person name="Ruttkowski B."/>
            <person name="Beck T."/>
            <person name="Vogl C."/>
            <person name="Tomley F."/>
            <person name="Blake D.P."/>
            <person name="Joachim A."/>
        </authorList>
    </citation>
    <scope>NUCLEOTIDE SEQUENCE [LARGE SCALE GENOMIC DNA]</scope>
    <source>
        <strain evidence="4 5">Wien I</strain>
    </source>
</reference>
<feature type="region of interest" description="Disordered" evidence="2">
    <location>
        <begin position="386"/>
        <end position="414"/>
    </location>
</feature>
<dbReference type="OrthoDB" id="329724at2759"/>
<dbReference type="VEuPathDB" id="ToxoDB:CSUI_001394"/>
<keyword evidence="4" id="KW-0812">Transmembrane</keyword>
<evidence type="ECO:0000256" key="1">
    <source>
        <dbReference type="SAM" id="Coils"/>
    </source>
</evidence>
<dbReference type="EMBL" id="MIGC01000552">
    <property type="protein sequence ID" value="PHJ24760.1"/>
    <property type="molecule type" value="Genomic_DNA"/>
</dbReference>
<dbReference type="AlphaFoldDB" id="A0A2C6KXN6"/>
<name>A0A2C6KXN6_9APIC</name>
<sequence length="518" mass="58458">MFSSPSSAATRNLLRLVILCFGYVLLGSELRRTPLSDPGKTFRSRTTTNVSETGFFGLLPVVTAHQQAEETGTEENDSLLKRPQDLGLAEHGPPTPGSSLSSISEAERSRWEGVPPNIPVHEAEQAVAALRSQRIEALKEYQKQRQQWLVSRMVSGVTGGPSPSPQEMSFRGKRQRHRRNALVQLLSDHDVDQLQEASITYEPVSPPIQQYMDMINNVRQDRLNVQVEPAVAALPHPSIAYTPFHKEMAKQKSLEKKFRVHYLTGEGKKFPYFHNPEDDCYWKTHSDGTVSCVPMYDLTDKPRHDPAITVAIDQTGMFDTLEEAEPPTTLECADFYLEKRTWTYYCIPAFDDLRPEDYKRMQRYKEKVNAYNYYHWSVQKSQELVIPELNRPPRPDRDPSAASKKHKHDSAAAKKKEQEKECVCVANLQAKKALLQETVTYLRGNRPEAEATIPVTGVQYPLQEGAIIVRPSGYSVEEAPVLTVEEQALLASVSKRFAAYSATSAMERMRLDALGPLV</sequence>
<feature type="chain" id="PRO_5013379032" evidence="3">
    <location>
        <begin position="29"/>
        <end position="518"/>
    </location>
</feature>
<protein>
    <submittedName>
        <fullName evidence="4">Transmembrane protein</fullName>
    </submittedName>
</protein>
<evidence type="ECO:0000313" key="4">
    <source>
        <dbReference type="EMBL" id="PHJ24760.1"/>
    </source>
</evidence>
<feature type="coiled-coil region" evidence="1">
    <location>
        <begin position="120"/>
        <end position="147"/>
    </location>
</feature>
<dbReference type="GeneID" id="94424811"/>
<dbReference type="Proteomes" id="UP000221165">
    <property type="component" value="Unassembled WGS sequence"/>
</dbReference>
<accession>A0A2C6KXN6</accession>
<evidence type="ECO:0000256" key="2">
    <source>
        <dbReference type="SAM" id="MobiDB-lite"/>
    </source>
</evidence>
<dbReference type="RefSeq" id="XP_067926432.1">
    <property type="nucleotide sequence ID" value="XM_068061600.1"/>
</dbReference>
<keyword evidence="4" id="KW-0472">Membrane</keyword>
<keyword evidence="3" id="KW-0732">Signal</keyword>
<proteinExistence type="predicted"/>
<keyword evidence="5" id="KW-1185">Reference proteome</keyword>
<evidence type="ECO:0000313" key="5">
    <source>
        <dbReference type="Proteomes" id="UP000221165"/>
    </source>
</evidence>
<comment type="caution">
    <text evidence="4">The sequence shown here is derived from an EMBL/GenBank/DDBJ whole genome shotgun (WGS) entry which is preliminary data.</text>
</comment>
<organism evidence="4 5">
    <name type="scientific">Cystoisospora suis</name>
    <dbReference type="NCBI Taxonomy" id="483139"/>
    <lineage>
        <taxon>Eukaryota</taxon>
        <taxon>Sar</taxon>
        <taxon>Alveolata</taxon>
        <taxon>Apicomplexa</taxon>
        <taxon>Conoidasida</taxon>
        <taxon>Coccidia</taxon>
        <taxon>Eucoccidiorida</taxon>
        <taxon>Eimeriorina</taxon>
        <taxon>Sarcocystidae</taxon>
        <taxon>Cystoisospora</taxon>
    </lineage>
</organism>
<feature type="region of interest" description="Disordered" evidence="2">
    <location>
        <begin position="85"/>
        <end position="110"/>
    </location>
</feature>
<feature type="signal peptide" evidence="3">
    <location>
        <begin position="1"/>
        <end position="28"/>
    </location>
</feature>
<keyword evidence="1" id="KW-0175">Coiled coil</keyword>
<evidence type="ECO:0000256" key="3">
    <source>
        <dbReference type="SAM" id="SignalP"/>
    </source>
</evidence>